<comment type="caution">
    <text evidence="2">Lacks conserved residue(s) required for the propagation of feature annotation.</text>
</comment>
<evidence type="ECO:0000259" key="3">
    <source>
        <dbReference type="PROSITE" id="PS50287"/>
    </source>
</evidence>
<dbReference type="AlphaFoldDB" id="A0A9Q1BXB0"/>
<evidence type="ECO:0000313" key="4">
    <source>
        <dbReference type="EMBL" id="KAJ8034373.1"/>
    </source>
</evidence>
<dbReference type="Proteomes" id="UP001152320">
    <property type="component" value="Chromosome 10"/>
</dbReference>
<accession>A0A9Q1BXB0</accession>
<proteinExistence type="predicted"/>
<feature type="domain" description="SRCR" evidence="3">
    <location>
        <begin position="1"/>
        <end position="37"/>
    </location>
</feature>
<comment type="caution">
    <text evidence="4">The sequence shown here is derived from an EMBL/GenBank/DDBJ whole genome shotgun (WGS) entry which is preliminary data.</text>
</comment>
<sequence length="64" mass="7357">MSKVQCQGNETSISSCRHKREYQDNCTIDKYAGVTCQGRVLYGISRTKSVKHRYQQLLGKMVPF</sequence>
<gene>
    <name evidence="4" type="ORF">HOLleu_21173</name>
</gene>
<dbReference type="OrthoDB" id="536948at2759"/>
<dbReference type="EMBL" id="JAIZAY010000010">
    <property type="protein sequence ID" value="KAJ8034373.1"/>
    <property type="molecule type" value="Genomic_DNA"/>
</dbReference>
<dbReference type="SUPFAM" id="SSF56487">
    <property type="entry name" value="SRCR-like"/>
    <property type="match status" value="1"/>
</dbReference>
<evidence type="ECO:0000256" key="2">
    <source>
        <dbReference type="PROSITE-ProRule" id="PRU00196"/>
    </source>
</evidence>
<organism evidence="4 5">
    <name type="scientific">Holothuria leucospilota</name>
    <name type="common">Black long sea cucumber</name>
    <name type="synonym">Mertensiothuria leucospilota</name>
    <dbReference type="NCBI Taxonomy" id="206669"/>
    <lineage>
        <taxon>Eukaryota</taxon>
        <taxon>Metazoa</taxon>
        <taxon>Echinodermata</taxon>
        <taxon>Eleutherozoa</taxon>
        <taxon>Echinozoa</taxon>
        <taxon>Holothuroidea</taxon>
        <taxon>Aspidochirotacea</taxon>
        <taxon>Aspidochirotida</taxon>
        <taxon>Holothuriidae</taxon>
        <taxon>Holothuria</taxon>
    </lineage>
</organism>
<dbReference type="GO" id="GO:0016020">
    <property type="term" value="C:membrane"/>
    <property type="evidence" value="ECO:0007669"/>
    <property type="project" value="InterPro"/>
</dbReference>
<feature type="disulfide bond" evidence="2">
    <location>
        <begin position="6"/>
        <end position="16"/>
    </location>
</feature>
<dbReference type="Gene3D" id="3.10.250.10">
    <property type="entry name" value="SRCR-like domain"/>
    <property type="match status" value="1"/>
</dbReference>
<dbReference type="Pfam" id="PF00530">
    <property type="entry name" value="SRCR"/>
    <property type="match status" value="1"/>
</dbReference>
<dbReference type="InterPro" id="IPR001190">
    <property type="entry name" value="SRCR"/>
</dbReference>
<protein>
    <recommendedName>
        <fullName evidence="3">SRCR domain-containing protein</fullName>
    </recommendedName>
</protein>
<keyword evidence="1 2" id="KW-1015">Disulfide bond</keyword>
<dbReference type="InterPro" id="IPR036772">
    <property type="entry name" value="SRCR-like_dom_sf"/>
</dbReference>
<name>A0A9Q1BXB0_HOLLE</name>
<evidence type="ECO:0000256" key="1">
    <source>
        <dbReference type="ARBA" id="ARBA00023157"/>
    </source>
</evidence>
<reference evidence="4" key="1">
    <citation type="submission" date="2021-10" db="EMBL/GenBank/DDBJ databases">
        <title>Tropical sea cucumber genome reveals ecological adaptation and Cuvierian tubules defense mechanism.</title>
        <authorList>
            <person name="Chen T."/>
        </authorList>
    </citation>
    <scope>NUCLEOTIDE SEQUENCE</scope>
    <source>
        <strain evidence="4">Nanhai2018</strain>
        <tissue evidence="4">Muscle</tissue>
    </source>
</reference>
<dbReference type="PROSITE" id="PS50287">
    <property type="entry name" value="SRCR_2"/>
    <property type="match status" value="1"/>
</dbReference>
<evidence type="ECO:0000313" key="5">
    <source>
        <dbReference type="Proteomes" id="UP001152320"/>
    </source>
</evidence>
<keyword evidence="5" id="KW-1185">Reference proteome</keyword>